<dbReference type="Gene3D" id="1.10.8.60">
    <property type="match status" value="1"/>
</dbReference>
<keyword evidence="2" id="KW-0067">ATP-binding</keyword>
<reference evidence="6 7" key="1">
    <citation type="submission" date="2024-09" db="EMBL/GenBank/DDBJ databases">
        <title>Laminarin stimulates single cell rates of sulfate reduction while oxygen inhibits transcriptomic activity in coastal marine sediment.</title>
        <authorList>
            <person name="Lindsay M."/>
            <person name="Orcutt B."/>
            <person name="Emerson D."/>
            <person name="Stepanauskas R."/>
            <person name="D'Angelo T."/>
        </authorList>
    </citation>
    <scope>NUCLEOTIDE SEQUENCE [LARGE SCALE GENOMIC DNA]</scope>
    <source>
        <strain evidence="6">SAG AM-311-K15</strain>
    </source>
</reference>
<dbReference type="Proteomes" id="UP001594351">
    <property type="component" value="Unassembled WGS sequence"/>
</dbReference>
<evidence type="ECO:0000313" key="6">
    <source>
        <dbReference type="EMBL" id="MFC1849577.1"/>
    </source>
</evidence>
<dbReference type="Pfam" id="PF25601">
    <property type="entry name" value="AAA_lid_14"/>
    <property type="match status" value="1"/>
</dbReference>
<dbReference type="InterPro" id="IPR003593">
    <property type="entry name" value="AAA+_ATPase"/>
</dbReference>
<organism evidence="6 7">
    <name type="scientific">candidate division CSSED10-310 bacterium</name>
    <dbReference type="NCBI Taxonomy" id="2855610"/>
    <lineage>
        <taxon>Bacteria</taxon>
        <taxon>Bacteria division CSSED10-310</taxon>
    </lineage>
</organism>
<dbReference type="SUPFAM" id="SSF46689">
    <property type="entry name" value="Homeodomain-like"/>
    <property type="match status" value="1"/>
</dbReference>
<dbReference type="PANTHER" id="PTHR32071">
    <property type="entry name" value="TRANSCRIPTIONAL REGULATORY PROTEIN"/>
    <property type="match status" value="1"/>
</dbReference>
<gene>
    <name evidence="6" type="ORF">ACFL27_05140</name>
</gene>
<dbReference type="Pfam" id="PF02954">
    <property type="entry name" value="HTH_8"/>
    <property type="match status" value="1"/>
</dbReference>
<dbReference type="InterPro" id="IPR027417">
    <property type="entry name" value="P-loop_NTPase"/>
</dbReference>
<dbReference type="PROSITE" id="PS50045">
    <property type="entry name" value="SIGMA54_INTERACT_4"/>
    <property type="match status" value="1"/>
</dbReference>
<keyword evidence="3" id="KW-0805">Transcription regulation</keyword>
<keyword evidence="1" id="KW-0547">Nucleotide-binding</keyword>
<keyword evidence="7" id="KW-1185">Reference proteome</keyword>
<dbReference type="InterPro" id="IPR002078">
    <property type="entry name" value="Sigma_54_int"/>
</dbReference>
<dbReference type="SUPFAM" id="SSF52540">
    <property type="entry name" value="P-loop containing nucleoside triphosphate hydrolases"/>
    <property type="match status" value="1"/>
</dbReference>
<dbReference type="Gene3D" id="1.10.10.60">
    <property type="entry name" value="Homeodomain-like"/>
    <property type="match status" value="1"/>
</dbReference>
<evidence type="ECO:0000259" key="5">
    <source>
        <dbReference type="PROSITE" id="PS50045"/>
    </source>
</evidence>
<evidence type="ECO:0000313" key="7">
    <source>
        <dbReference type="Proteomes" id="UP001594351"/>
    </source>
</evidence>
<accession>A0ABV6YTQ6</accession>
<evidence type="ECO:0000256" key="2">
    <source>
        <dbReference type="ARBA" id="ARBA00022840"/>
    </source>
</evidence>
<dbReference type="PANTHER" id="PTHR32071:SF13">
    <property type="entry name" value="RESPONSE REGULATOR HSFA"/>
    <property type="match status" value="1"/>
</dbReference>
<sequence length="541" mass="61781">MKWIFAIHQFYEIINYLFMRPPLLLKNDDGTGIFRKVSENIDQEATIKLLASSGADFILDGSTFKIYKDSIWHKVLNEGRLLITREIQLKDKFPTAYRPTTRRCTLDYFRGSPFEDLIKEIGPEPVMETLDFDQGILLPFFVDGTIVGGLLIAGNKSNRINFEKIEVVQTFCKLVGSTCENIKRQSALQENNIQLQREYTKFKEKILSHRLEHPDFFVDIITRDPKMYAIFQYIEAIAATDRPVLIEGETGVGKELLARSVHSLSGRTGHFIAINVAGIDDTVFSDTLFGHLKGSFTDAHSKREGLVEKARDGTLFLDEIGDLTIPCQVKLLRLSQEKEYFPLGADLPKKSQTRIVMATNSNLKTKLVLGEFRKDLYYRLQPNHIYVPPLRERLKDLPLLVNHFLEKASQELNKKVPTIPRELFELLSKYDYPGNIRELEGMIFEVVRRHTSGVISLDYLKEHISSSHPMKSIQQLSVSDTLLQSWPVLPAHKEVTNILIAEALRRTNGNKAAAARLIGMTRSGLIKSIKRRMSQSKNYQP</sequence>
<evidence type="ECO:0000256" key="1">
    <source>
        <dbReference type="ARBA" id="ARBA00022741"/>
    </source>
</evidence>
<dbReference type="PROSITE" id="PS00675">
    <property type="entry name" value="SIGMA54_INTERACT_1"/>
    <property type="match status" value="1"/>
</dbReference>
<keyword evidence="4" id="KW-0804">Transcription</keyword>
<dbReference type="Gene3D" id="3.40.50.300">
    <property type="entry name" value="P-loop containing nucleotide triphosphate hydrolases"/>
    <property type="match status" value="1"/>
</dbReference>
<dbReference type="EMBL" id="JBHPBY010000047">
    <property type="protein sequence ID" value="MFC1849577.1"/>
    <property type="molecule type" value="Genomic_DNA"/>
</dbReference>
<comment type="caution">
    <text evidence="6">The sequence shown here is derived from an EMBL/GenBank/DDBJ whole genome shotgun (WGS) entry which is preliminary data.</text>
</comment>
<dbReference type="Pfam" id="PF00158">
    <property type="entry name" value="Sigma54_activat"/>
    <property type="match status" value="1"/>
</dbReference>
<dbReference type="CDD" id="cd00009">
    <property type="entry name" value="AAA"/>
    <property type="match status" value="1"/>
</dbReference>
<dbReference type="InterPro" id="IPR002197">
    <property type="entry name" value="HTH_Fis"/>
</dbReference>
<dbReference type="SMART" id="SM00382">
    <property type="entry name" value="AAA"/>
    <property type="match status" value="1"/>
</dbReference>
<dbReference type="InterPro" id="IPR058031">
    <property type="entry name" value="AAA_lid_NorR"/>
</dbReference>
<name>A0ABV6YTQ6_UNCC1</name>
<proteinExistence type="predicted"/>
<dbReference type="PRINTS" id="PR01590">
    <property type="entry name" value="HTHFIS"/>
</dbReference>
<evidence type="ECO:0000256" key="4">
    <source>
        <dbReference type="ARBA" id="ARBA00023163"/>
    </source>
</evidence>
<dbReference type="InterPro" id="IPR009057">
    <property type="entry name" value="Homeodomain-like_sf"/>
</dbReference>
<feature type="domain" description="Sigma-54 factor interaction" evidence="5">
    <location>
        <begin position="220"/>
        <end position="448"/>
    </location>
</feature>
<evidence type="ECO:0000256" key="3">
    <source>
        <dbReference type="ARBA" id="ARBA00023015"/>
    </source>
</evidence>
<protein>
    <submittedName>
        <fullName evidence="6">Sigma 54-interacting transcriptional regulator</fullName>
    </submittedName>
</protein>
<dbReference type="InterPro" id="IPR025662">
    <property type="entry name" value="Sigma_54_int_dom_ATP-bd_1"/>
</dbReference>